<gene>
    <name evidence="1" type="ORF">BCV71DRAFT_231620</name>
</gene>
<reference evidence="1 2" key="1">
    <citation type="journal article" date="2016" name="Proc. Natl. Acad. Sci. U.S.A.">
        <title>Lipid metabolic changes in an early divergent fungus govern the establishment of a mutualistic symbiosis with endobacteria.</title>
        <authorList>
            <person name="Lastovetsky O.A."/>
            <person name="Gaspar M.L."/>
            <person name="Mondo S.J."/>
            <person name="LaButti K.M."/>
            <person name="Sandor L."/>
            <person name="Grigoriev I.V."/>
            <person name="Henry S.A."/>
            <person name="Pawlowska T.E."/>
        </authorList>
    </citation>
    <scope>NUCLEOTIDE SEQUENCE [LARGE SCALE GENOMIC DNA]</scope>
    <source>
        <strain evidence="1 2">ATCC 11559</strain>
    </source>
</reference>
<proteinExistence type="predicted"/>
<organism evidence="1 2">
    <name type="scientific">Rhizopus microsporus</name>
    <dbReference type="NCBI Taxonomy" id="58291"/>
    <lineage>
        <taxon>Eukaryota</taxon>
        <taxon>Fungi</taxon>
        <taxon>Fungi incertae sedis</taxon>
        <taxon>Mucoromycota</taxon>
        <taxon>Mucoromycotina</taxon>
        <taxon>Mucoromycetes</taxon>
        <taxon>Mucorales</taxon>
        <taxon>Mucorineae</taxon>
        <taxon>Rhizopodaceae</taxon>
        <taxon>Rhizopus</taxon>
    </lineage>
</organism>
<sequence length="258" mass="29586">MYSLVQDLQVGDCADKSVVGFQHSPIAFISRKTKFGRDFFKLTIRFGYVELVATSGFFEAIDAKARTAFCGSSMNDLLGSITANIITTADITFIPIQQMKNINETTRNGLVSQAMCINDSLLIVTSKLVKRNCWSRKTTYSTLAVYCLQEQEGDRCNKQIHFLANTVLREDNREFFSVRNANNWSFYNYLMPMHSDMNKYKLLKCLPLEYNVHTFLTVMLFIESVKFDEIVGHHPQEIFLEKFNELLAIIQQTSDNTT</sequence>
<evidence type="ECO:0000313" key="1">
    <source>
        <dbReference type="EMBL" id="ORE22242.1"/>
    </source>
</evidence>
<accession>A0A1X0SD84</accession>
<dbReference type="EMBL" id="KV921269">
    <property type="protein sequence ID" value="ORE22242.1"/>
    <property type="molecule type" value="Genomic_DNA"/>
</dbReference>
<protein>
    <submittedName>
        <fullName evidence="1">Uncharacterized protein</fullName>
    </submittedName>
</protein>
<evidence type="ECO:0000313" key="2">
    <source>
        <dbReference type="Proteomes" id="UP000242381"/>
    </source>
</evidence>
<dbReference type="Proteomes" id="UP000242381">
    <property type="component" value="Unassembled WGS sequence"/>
</dbReference>
<dbReference type="AlphaFoldDB" id="A0A1X0SD84"/>
<name>A0A1X0SD84_RHIZD</name>